<dbReference type="InterPro" id="IPR001708">
    <property type="entry name" value="YidC/ALB3/OXA1/COX18"/>
</dbReference>
<reference evidence="17 18" key="1">
    <citation type="submission" date="2019-03" db="EMBL/GenBank/DDBJ databases">
        <title>Deep-cultivation of Planctomycetes and their phenomic and genomic characterization uncovers novel biology.</title>
        <authorList>
            <person name="Wiegand S."/>
            <person name="Jogler M."/>
            <person name="Boedeker C."/>
            <person name="Pinto D."/>
            <person name="Vollmers J."/>
            <person name="Rivas-Marin E."/>
            <person name="Kohn T."/>
            <person name="Peeters S.H."/>
            <person name="Heuer A."/>
            <person name="Rast P."/>
            <person name="Oberbeckmann S."/>
            <person name="Bunk B."/>
            <person name="Jeske O."/>
            <person name="Meyerdierks A."/>
            <person name="Storesund J.E."/>
            <person name="Kallscheuer N."/>
            <person name="Luecker S."/>
            <person name="Lage O.M."/>
            <person name="Pohl T."/>
            <person name="Merkel B.J."/>
            <person name="Hornburger P."/>
            <person name="Mueller R.-W."/>
            <person name="Bruemmer F."/>
            <person name="Labrenz M."/>
            <person name="Spormann A.M."/>
            <person name="Op den Camp H."/>
            <person name="Overmann J."/>
            <person name="Amann R."/>
            <person name="Jetten M.S.M."/>
            <person name="Mascher T."/>
            <person name="Medema M.H."/>
            <person name="Devos D.P."/>
            <person name="Kaster A.-K."/>
            <person name="Ovreas L."/>
            <person name="Rohde M."/>
            <person name="Galperin M.Y."/>
            <person name="Jogler C."/>
        </authorList>
    </citation>
    <scope>NUCLEOTIDE SEQUENCE [LARGE SCALE GENOMIC DNA]</scope>
    <source>
        <strain evidence="17 18">Enr10</strain>
    </source>
</reference>
<dbReference type="InterPro" id="IPR038221">
    <property type="entry name" value="YidC_periplasmic_sf"/>
</dbReference>
<dbReference type="AlphaFoldDB" id="A0A517Q5F6"/>
<dbReference type="Gene3D" id="2.70.98.90">
    <property type="match status" value="1"/>
</dbReference>
<evidence type="ECO:0000256" key="1">
    <source>
        <dbReference type="ARBA" id="ARBA00004429"/>
    </source>
</evidence>
<feature type="compositionally biased region" description="Basic and acidic residues" evidence="14">
    <location>
        <begin position="698"/>
        <end position="710"/>
    </location>
</feature>
<evidence type="ECO:0000256" key="4">
    <source>
        <dbReference type="ARBA" id="ARBA00022448"/>
    </source>
</evidence>
<feature type="compositionally biased region" description="Basic and acidic residues" evidence="14">
    <location>
        <begin position="65"/>
        <end position="82"/>
    </location>
</feature>
<dbReference type="InterPro" id="IPR047196">
    <property type="entry name" value="YidC_ALB_C"/>
</dbReference>
<dbReference type="HAMAP" id="MF_01810">
    <property type="entry name" value="YidC_type1"/>
    <property type="match status" value="1"/>
</dbReference>
<organism evidence="17 18">
    <name type="scientific">Gimesia panareensis</name>
    <dbReference type="NCBI Taxonomy" id="2527978"/>
    <lineage>
        <taxon>Bacteria</taxon>
        <taxon>Pseudomonadati</taxon>
        <taxon>Planctomycetota</taxon>
        <taxon>Planctomycetia</taxon>
        <taxon>Planctomycetales</taxon>
        <taxon>Planctomycetaceae</taxon>
        <taxon>Gimesia</taxon>
    </lineage>
</organism>
<keyword evidence="18" id="KW-1185">Reference proteome</keyword>
<evidence type="ECO:0000313" key="18">
    <source>
        <dbReference type="Proteomes" id="UP000315647"/>
    </source>
</evidence>
<evidence type="ECO:0000256" key="5">
    <source>
        <dbReference type="ARBA" id="ARBA00022475"/>
    </source>
</evidence>
<evidence type="ECO:0000256" key="8">
    <source>
        <dbReference type="ARBA" id="ARBA00022989"/>
    </source>
</evidence>
<dbReference type="InterPro" id="IPR028053">
    <property type="entry name" value="Membr_insert_YidC_N"/>
</dbReference>
<feature type="domain" description="Membrane insertase YidC/Oxa/ALB C-terminal" evidence="15">
    <location>
        <begin position="438"/>
        <end position="628"/>
    </location>
</feature>
<dbReference type="GO" id="GO:0015031">
    <property type="term" value="P:protein transport"/>
    <property type="evidence" value="ECO:0007669"/>
    <property type="project" value="UniProtKB-KW"/>
</dbReference>
<feature type="compositionally biased region" description="Low complexity" evidence="14">
    <location>
        <begin position="35"/>
        <end position="46"/>
    </location>
</feature>
<evidence type="ECO:0000256" key="12">
    <source>
        <dbReference type="ARBA" id="ARBA00033342"/>
    </source>
</evidence>
<evidence type="ECO:0000313" key="17">
    <source>
        <dbReference type="EMBL" id="QDT26846.1"/>
    </source>
</evidence>
<evidence type="ECO:0000256" key="6">
    <source>
        <dbReference type="ARBA" id="ARBA00022692"/>
    </source>
</evidence>
<dbReference type="Pfam" id="PF14849">
    <property type="entry name" value="YidC_periplas"/>
    <property type="match status" value="1"/>
</dbReference>
<comment type="subunit">
    <text evidence="13">Interacts with the Sec translocase complex via SecD. Specifically interacts with transmembrane segments of nascent integral membrane proteins during membrane integration.</text>
</comment>
<name>A0A517Q5F6_9PLAN</name>
<dbReference type="CDD" id="cd20070">
    <property type="entry name" value="5TM_YidC_Alb3"/>
    <property type="match status" value="1"/>
</dbReference>
<keyword evidence="10 13" id="KW-0143">Chaperone</keyword>
<dbReference type="NCBIfam" id="TIGR03592">
    <property type="entry name" value="yidC_oxa1_cterm"/>
    <property type="match status" value="1"/>
</dbReference>
<evidence type="ECO:0000259" key="16">
    <source>
        <dbReference type="Pfam" id="PF14849"/>
    </source>
</evidence>
<dbReference type="CDD" id="cd19961">
    <property type="entry name" value="EcYidC-like_peri"/>
    <property type="match status" value="1"/>
</dbReference>
<evidence type="ECO:0000256" key="10">
    <source>
        <dbReference type="ARBA" id="ARBA00023186"/>
    </source>
</evidence>
<keyword evidence="6 13" id="KW-0812">Transmembrane</keyword>
<dbReference type="PANTHER" id="PTHR12428:SF65">
    <property type="entry name" value="CYTOCHROME C OXIDASE ASSEMBLY PROTEIN COX18, MITOCHONDRIAL"/>
    <property type="match status" value="1"/>
</dbReference>
<comment type="function">
    <text evidence="13">Required for the insertion and/or proper folding and/or complex formation of integral membrane proteins into the membrane. Involved in integration of membrane proteins that insert both dependently and independently of the Sec translocase complex, as well as at least some lipoproteins. Aids folding of multispanning membrane proteins.</text>
</comment>
<keyword evidence="5 13" id="KW-1003">Cell membrane</keyword>
<evidence type="ECO:0000259" key="15">
    <source>
        <dbReference type="Pfam" id="PF02096"/>
    </source>
</evidence>
<dbReference type="GO" id="GO:0005886">
    <property type="term" value="C:plasma membrane"/>
    <property type="evidence" value="ECO:0007669"/>
    <property type="project" value="UniProtKB-SubCell"/>
</dbReference>
<comment type="subcellular location">
    <subcellularLocation>
        <location evidence="1">Cell inner membrane</location>
        <topology evidence="1">Multi-pass membrane protein</topology>
    </subcellularLocation>
    <subcellularLocation>
        <location evidence="13">Cell membrane</location>
        <topology evidence="13">Multi-pass membrane protein</topology>
    </subcellularLocation>
</comment>
<dbReference type="GO" id="GO:0051205">
    <property type="term" value="P:protein insertion into membrane"/>
    <property type="evidence" value="ECO:0007669"/>
    <property type="project" value="TreeGrafter"/>
</dbReference>
<evidence type="ECO:0000256" key="11">
    <source>
        <dbReference type="ARBA" id="ARBA00033245"/>
    </source>
</evidence>
<feature type="transmembrane region" description="Helical" evidence="13">
    <location>
        <begin position="7"/>
        <end position="25"/>
    </location>
</feature>
<feature type="compositionally biased region" description="Basic and acidic residues" evidence="14">
    <location>
        <begin position="666"/>
        <end position="678"/>
    </location>
</feature>
<keyword evidence="9 13" id="KW-0472">Membrane</keyword>
<dbReference type="EMBL" id="CP037421">
    <property type="protein sequence ID" value="QDT26846.1"/>
    <property type="molecule type" value="Genomic_DNA"/>
</dbReference>
<feature type="region of interest" description="Disordered" evidence="14">
    <location>
        <begin position="32"/>
        <end position="91"/>
    </location>
</feature>
<proteinExistence type="inferred from homology"/>
<dbReference type="GO" id="GO:0032977">
    <property type="term" value="F:membrane insertase activity"/>
    <property type="evidence" value="ECO:0007669"/>
    <property type="project" value="InterPro"/>
</dbReference>
<evidence type="ECO:0000256" key="7">
    <source>
        <dbReference type="ARBA" id="ARBA00022927"/>
    </source>
</evidence>
<evidence type="ECO:0000256" key="3">
    <source>
        <dbReference type="ARBA" id="ARBA00015325"/>
    </source>
</evidence>
<accession>A0A517Q5F6</accession>
<dbReference type="Proteomes" id="UP000315647">
    <property type="component" value="Chromosome"/>
</dbReference>
<feature type="transmembrane region" description="Helical" evidence="13">
    <location>
        <begin position="503"/>
        <end position="524"/>
    </location>
</feature>
<evidence type="ECO:0000256" key="14">
    <source>
        <dbReference type="SAM" id="MobiDB-lite"/>
    </source>
</evidence>
<comment type="similarity">
    <text evidence="2 13">Belongs to the OXA1/ALB3/YidC family. Type 1 subfamily.</text>
</comment>
<feature type="transmembrane region" description="Helical" evidence="13">
    <location>
        <begin position="423"/>
        <end position="449"/>
    </location>
</feature>
<evidence type="ECO:0000256" key="13">
    <source>
        <dbReference type="HAMAP-Rule" id="MF_01810"/>
    </source>
</evidence>
<evidence type="ECO:0000256" key="2">
    <source>
        <dbReference type="ARBA" id="ARBA00010527"/>
    </source>
</evidence>
<feature type="transmembrane region" description="Helical" evidence="13">
    <location>
        <begin position="594"/>
        <end position="619"/>
    </location>
</feature>
<keyword evidence="4 13" id="KW-0813">Transport</keyword>
<dbReference type="InterPro" id="IPR019998">
    <property type="entry name" value="Membr_insert_YidC"/>
</dbReference>
<dbReference type="InterPro" id="IPR028055">
    <property type="entry name" value="YidC/Oxa/ALB_C"/>
</dbReference>
<keyword evidence="7 13" id="KW-0653">Protein transport</keyword>
<feature type="region of interest" description="Disordered" evidence="14">
    <location>
        <begin position="644"/>
        <end position="718"/>
    </location>
</feature>
<evidence type="ECO:0000256" key="9">
    <source>
        <dbReference type="ARBA" id="ARBA00023136"/>
    </source>
</evidence>
<dbReference type="RefSeq" id="WP_145449002.1">
    <property type="nucleotide sequence ID" value="NZ_CP037421.1"/>
</dbReference>
<dbReference type="Pfam" id="PF02096">
    <property type="entry name" value="60KD_IMP"/>
    <property type="match status" value="1"/>
</dbReference>
<protein>
    <recommendedName>
        <fullName evidence="3 13">Membrane protein insertase YidC</fullName>
    </recommendedName>
    <alternativeName>
        <fullName evidence="12 13">Foldase YidC</fullName>
    </alternativeName>
    <alternativeName>
        <fullName evidence="11 13">Membrane integrase YidC</fullName>
    </alternativeName>
    <alternativeName>
        <fullName evidence="13">Membrane protein YidC</fullName>
    </alternativeName>
</protein>
<feature type="domain" description="Membrane insertase YidC N-terminal" evidence="16">
    <location>
        <begin position="106"/>
        <end position="427"/>
    </location>
</feature>
<sequence length="718" mass="80973">MEQKRLLLFVTLSATVIFVWQMFIFPRIAPPPQPAAQQQAENAPAQDEPEQDGLEQDLPLVAQKPLKDGEVKPQPEQPKEQKPAFARNPRRTIVLGSLDPESGYFLQAKITTQGAAVMEASLNDPLYRDLNDKKKPLKVLDEFSGAKEVSRSLQIEMKQLDKKLEPFLTNTRRTDWKVLEEIKDPDDPKIIQAVHLGLTAPDGSIEVHKVFRLEKYPVPPDEDFRQFRNTKQAGYLIHFDLKLINESSQGQVLDYQLLGPVGIPLENADNTRKFRDVRIGFLQNDMSIDTETLNAPDIIEEVQAKNVEKYTRAFQFAGVDVQYFAALLSPDGKNFKPELVNGEMRSNYSASVEPVLIQQNVKNEAQSRVTIKVNSEEIELPAGGETEHSYALYAGPKRESLLGPPLKAAEIMDFGFFGPVAKLMLWLLTTLHSIGLSYGIAIVCLTVMVRGSLYPLSRKQALGAQKMKELQPQIAELKKKFGDDREKMGRAQMELFSKNNYNPLAGCLPIFLQLPIFFGLYTALNNAVQLRGTPFLWIDNLAAPDALFKLPFNLPILGDNFNLLPLITVGLFVVQQKLFMPPPTDKDQELQHKIMNYMMIGMGFLFYRVPAGLCVYFIASSLWGICERKLLDFQAKRRPATTTDPNVIDVTAESKKSSSNKKQDKKTKEKDDKPEKKGWFARLQEIADQAQAQAALNEKQRDQKSGDKGPGKKSKKRR</sequence>
<dbReference type="PANTHER" id="PTHR12428">
    <property type="entry name" value="OXA1"/>
    <property type="match status" value="1"/>
</dbReference>
<keyword evidence="8 13" id="KW-1133">Transmembrane helix</keyword>
<gene>
    <name evidence="13 17" type="primary">yidC</name>
    <name evidence="17" type="ORF">Enr10x_21570</name>
</gene>